<feature type="compositionally biased region" description="Basic residues" evidence="1">
    <location>
        <begin position="30"/>
        <end position="53"/>
    </location>
</feature>
<dbReference type="RefSeq" id="WP_090692789.1">
    <property type="nucleotide sequence ID" value="NZ_CADERL010000008.1"/>
</dbReference>
<feature type="region of interest" description="Disordered" evidence="1">
    <location>
        <begin position="1"/>
        <end position="68"/>
    </location>
</feature>
<evidence type="ECO:0008006" key="4">
    <source>
        <dbReference type="Google" id="ProtNLM"/>
    </source>
</evidence>
<dbReference type="AlphaFoldDB" id="A0A1G8K9A1"/>
<dbReference type="OrthoDB" id="8781486at2"/>
<feature type="compositionally biased region" description="Low complexity" evidence="1">
    <location>
        <begin position="17"/>
        <end position="28"/>
    </location>
</feature>
<dbReference type="EMBL" id="FNCJ01000022">
    <property type="protein sequence ID" value="SDI40001.1"/>
    <property type="molecule type" value="Genomic_DNA"/>
</dbReference>
<proteinExistence type="predicted"/>
<evidence type="ECO:0000313" key="3">
    <source>
        <dbReference type="Proteomes" id="UP000199706"/>
    </source>
</evidence>
<name>A0A1G8K9A1_9BURK</name>
<evidence type="ECO:0000313" key="2">
    <source>
        <dbReference type="EMBL" id="SDI40001.1"/>
    </source>
</evidence>
<accession>A0A1G8K9A1</accession>
<reference evidence="2 3" key="1">
    <citation type="submission" date="2016-10" db="EMBL/GenBank/DDBJ databases">
        <authorList>
            <person name="de Groot N.N."/>
        </authorList>
    </citation>
    <scope>NUCLEOTIDE SEQUENCE [LARGE SCALE GENOMIC DNA]</scope>
    <source>
        <strain evidence="2 3">LMG 2247</strain>
    </source>
</reference>
<organism evidence="2 3">
    <name type="scientific">Paraburkholderia phenazinium</name>
    <dbReference type="NCBI Taxonomy" id="60549"/>
    <lineage>
        <taxon>Bacteria</taxon>
        <taxon>Pseudomonadati</taxon>
        <taxon>Pseudomonadota</taxon>
        <taxon>Betaproteobacteria</taxon>
        <taxon>Burkholderiales</taxon>
        <taxon>Burkholderiaceae</taxon>
        <taxon>Paraburkholderia</taxon>
    </lineage>
</organism>
<dbReference type="Proteomes" id="UP000199706">
    <property type="component" value="Unassembled WGS sequence"/>
</dbReference>
<sequence length="249" mass="26817">MSLSRVNGSHVPSDNGTASQSTSEAAATPGHHRHHEQVKTHKSGNRPRTKRRRGADSQDGVDESGASEELLQMLEEHLQRNAELVMRAGERRGGEQGNSGGGQQDEDERGAASSAGLSRSGRRTASGNAAASDADEAHRRAEQELFIARRAQAEERPPASSTYAVLATMREFLTLPGAAAHTPPKLVDIRSRLIEAMGTPVSRAPARQHSINLLLPLMLLNLERVRTDGERALALARLNSLLGRRRAGV</sequence>
<protein>
    <recommendedName>
        <fullName evidence="4">Type III secretion regulatory protein HpaA</fullName>
    </recommendedName>
</protein>
<evidence type="ECO:0000256" key="1">
    <source>
        <dbReference type="SAM" id="MobiDB-lite"/>
    </source>
</evidence>
<gene>
    <name evidence="2" type="ORF">SAMN05216466_12235</name>
</gene>
<feature type="compositionally biased region" description="Low complexity" evidence="1">
    <location>
        <begin position="111"/>
        <end position="127"/>
    </location>
</feature>
<feature type="region of interest" description="Disordered" evidence="1">
    <location>
        <begin position="90"/>
        <end position="138"/>
    </location>
</feature>
<feature type="compositionally biased region" description="Polar residues" evidence="1">
    <location>
        <begin position="1"/>
        <end position="16"/>
    </location>
</feature>